<comment type="caution">
    <text evidence="4">The sequence shown here is derived from an EMBL/GenBank/DDBJ whole genome shotgun (WGS) entry which is preliminary data.</text>
</comment>
<dbReference type="PANTHER" id="PTHR31904">
    <property type="entry name" value="BYPASS OF STOP CODON PROTEIN 5-RELATED"/>
    <property type="match status" value="1"/>
</dbReference>
<accession>A0A167PI39</accession>
<feature type="compositionally biased region" description="Low complexity" evidence="1">
    <location>
        <begin position="516"/>
        <end position="527"/>
    </location>
</feature>
<keyword evidence="5" id="KW-1185">Reference proteome</keyword>
<gene>
    <name evidence="4" type="ORF">SPI_07685</name>
</gene>
<feature type="domain" description="Bul1 N-terminal" evidence="3">
    <location>
        <begin position="119"/>
        <end position="247"/>
    </location>
</feature>
<evidence type="ECO:0000313" key="4">
    <source>
        <dbReference type="EMBL" id="OAA56678.1"/>
    </source>
</evidence>
<name>A0A167PI39_9HYPO</name>
<evidence type="ECO:0000256" key="1">
    <source>
        <dbReference type="SAM" id="MobiDB-lite"/>
    </source>
</evidence>
<feature type="compositionally biased region" description="Basic and acidic residues" evidence="1">
    <location>
        <begin position="371"/>
        <end position="382"/>
    </location>
</feature>
<dbReference type="Proteomes" id="UP000076874">
    <property type="component" value="Unassembled WGS sequence"/>
</dbReference>
<feature type="region of interest" description="Disordered" evidence="1">
    <location>
        <begin position="363"/>
        <end position="386"/>
    </location>
</feature>
<dbReference type="OrthoDB" id="2283785at2759"/>
<evidence type="ECO:0000313" key="5">
    <source>
        <dbReference type="Proteomes" id="UP000076874"/>
    </source>
</evidence>
<feature type="region of interest" description="Disordered" evidence="1">
    <location>
        <begin position="499"/>
        <end position="527"/>
    </location>
</feature>
<dbReference type="AlphaFoldDB" id="A0A167PI39"/>
<evidence type="ECO:0000259" key="3">
    <source>
        <dbReference type="Pfam" id="PF04425"/>
    </source>
</evidence>
<feature type="region of interest" description="Disordered" evidence="1">
    <location>
        <begin position="413"/>
        <end position="453"/>
    </location>
</feature>
<reference evidence="4 5" key="1">
    <citation type="journal article" date="2016" name="Genome Biol. Evol.">
        <title>Divergent and convergent evolution of fungal pathogenicity.</title>
        <authorList>
            <person name="Shang Y."/>
            <person name="Xiao G."/>
            <person name="Zheng P."/>
            <person name="Cen K."/>
            <person name="Zhan S."/>
            <person name="Wang C."/>
        </authorList>
    </citation>
    <scope>NUCLEOTIDE SEQUENCE [LARGE SCALE GENOMIC DNA]</scope>
    <source>
        <strain evidence="4 5">RCEF 264</strain>
    </source>
</reference>
<organism evidence="4 5">
    <name type="scientific">Niveomyces insectorum RCEF 264</name>
    <dbReference type="NCBI Taxonomy" id="1081102"/>
    <lineage>
        <taxon>Eukaryota</taxon>
        <taxon>Fungi</taxon>
        <taxon>Dikarya</taxon>
        <taxon>Ascomycota</taxon>
        <taxon>Pezizomycotina</taxon>
        <taxon>Sordariomycetes</taxon>
        <taxon>Hypocreomycetidae</taxon>
        <taxon>Hypocreales</taxon>
        <taxon>Cordycipitaceae</taxon>
        <taxon>Niveomyces</taxon>
    </lineage>
</organism>
<proteinExistence type="predicted"/>
<sequence length="633" mass="66307">MSGPELLFGLHGSTLAGTSDSGSSILSAGSVPPLRRGAYPKTLMEIRLDNHHQARVYTSGETITGTVTIVPQRDVSFDLFEITLLGTTHTRVDNISSPVLSSHVFLKLLMPIDSSAYPVPRILEAQQTYTLPLHFVVPQQLTLSACSHSVDDPLVHAHHLRLPPTMGVFGNSNGGSGSANGATARWERDDMAPEMARVEYAIKARIYRDDGVKDAAAVAVGADEKRDTRVKIVEAVHPLRILPTTIDTGLPAPALTDKDRLYKPTTAKTLRKGFALPLFRSSSSGSSGNKLGRVSAAVVASGSDANANANGSPVVVLRPGDGTAAAPATAAVQLTFDPAAPDVPPPRVTSVSAKVTAHTFFSAGPSQAFPDRGDGSRHDTMARTRRGSYSTTVPLFTRNVHDFRWEAQVDTGRRDSGYCSSDEGSGGGGGSSSSPEHRRRPASSSPPSSPQKPAVGLFYAAQLVVPLALPSSKKMFLPTFHSCIASRTYALQLAVTVVPGSTTSSSGRDRRGSGKSGSSKSGSESSGWAAAATATTLTLTVPLEVVVGADPDAGGAPAELRGGLGGGRRRRTLAAAGVGLAGRAVPRKRESASGLPRDRMGAAVAGWLAVSFFFSVPYFCSHFSTKSVLKRHE</sequence>
<dbReference type="Gene3D" id="2.60.40.640">
    <property type="match status" value="1"/>
</dbReference>
<feature type="transmembrane region" description="Helical" evidence="2">
    <location>
        <begin position="600"/>
        <end position="620"/>
    </location>
</feature>
<dbReference type="InterPro" id="IPR039634">
    <property type="entry name" value="Bul1-like"/>
</dbReference>
<dbReference type="STRING" id="1081102.A0A167PI39"/>
<dbReference type="PANTHER" id="PTHR31904:SF1">
    <property type="entry name" value="BYPASS OF STOP CODON PROTEIN 5-RELATED"/>
    <property type="match status" value="1"/>
</dbReference>
<keyword evidence="2" id="KW-0812">Transmembrane</keyword>
<keyword evidence="2" id="KW-1133">Transmembrane helix</keyword>
<dbReference type="EMBL" id="AZHD01000016">
    <property type="protein sequence ID" value="OAA56678.1"/>
    <property type="molecule type" value="Genomic_DNA"/>
</dbReference>
<dbReference type="InterPro" id="IPR007519">
    <property type="entry name" value="Bul1_N"/>
</dbReference>
<dbReference type="InterPro" id="IPR014752">
    <property type="entry name" value="Arrestin-like_C"/>
</dbReference>
<keyword evidence="2" id="KW-0472">Membrane</keyword>
<dbReference type="Pfam" id="PF04425">
    <property type="entry name" value="Bul1_N"/>
    <property type="match status" value="1"/>
</dbReference>
<protein>
    <submittedName>
        <fullName evidence="4">Arrestin n-terminal domain containing protein</fullName>
    </submittedName>
</protein>
<evidence type="ECO:0000256" key="2">
    <source>
        <dbReference type="SAM" id="Phobius"/>
    </source>
</evidence>